<evidence type="ECO:0000313" key="3">
    <source>
        <dbReference type="Proteomes" id="UP001063166"/>
    </source>
</evidence>
<comment type="caution">
    <text evidence="2">The sequence shown here is derived from an EMBL/GenBank/DDBJ whole genome shotgun (WGS) entry which is preliminary data.</text>
</comment>
<sequence length="123" mass="13536">MGYGNDSDGGRDGSEFLEEKSCLMRGIGERERDNDRLKSGPWTEHIESVKGNVEVYQEVLKEHKRRLKSCRLEMVAIVPASSSASSSKPESCVVGVSDAQARPADADVEVDCLRDGRRAAHDK</sequence>
<dbReference type="Proteomes" id="UP001063166">
    <property type="component" value="Unassembled WGS sequence"/>
</dbReference>
<keyword evidence="3" id="KW-1185">Reference proteome</keyword>
<evidence type="ECO:0000313" key="2">
    <source>
        <dbReference type="EMBL" id="GLB39954.1"/>
    </source>
</evidence>
<proteinExistence type="predicted"/>
<dbReference type="AlphaFoldDB" id="A0A9P3UM24"/>
<evidence type="ECO:0000256" key="1">
    <source>
        <dbReference type="SAM" id="Coils"/>
    </source>
</evidence>
<organism evidence="2 3">
    <name type="scientific">Lyophyllum shimeji</name>
    <name type="common">Hon-shimeji</name>
    <name type="synonym">Tricholoma shimeji</name>
    <dbReference type="NCBI Taxonomy" id="47721"/>
    <lineage>
        <taxon>Eukaryota</taxon>
        <taxon>Fungi</taxon>
        <taxon>Dikarya</taxon>
        <taxon>Basidiomycota</taxon>
        <taxon>Agaricomycotina</taxon>
        <taxon>Agaricomycetes</taxon>
        <taxon>Agaricomycetidae</taxon>
        <taxon>Agaricales</taxon>
        <taxon>Tricholomatineae</taxon>
        <taxon>Lyophyllaceae</taxon>
        <taxon>Lyophyllum</taxon>
    </lineage>
</organism>
<name>A0A9P3UM24_LYOSH</name>
<dbReference type="EMBL" id="BRPK01000007">
    <property type="protein sequence ID" value="GLB39954.1"/>
    <property type="molecule type" value="Genomic_DNA"/>
</dbReference>
<keyword evidence="1" id="KW-0175">Coiled coil</keyword>
<gene>
    <name evidence="2" type="ORF">LshimejAT787_0704640</name>
</gene>
<protein>
    <submittedName>
        <fullName evidence="2">Uncharacterized protein</fullName>
    </submittedName>
</protein>
<feature type="coiled-coil region" evidence="1">
    <location>
        <begin position="46"/>
        <end position="73"/>
    </location>
</feature>
<reference evidence="2" key="1">
    <citation type="submission" date="2022-07" db="EMBL/GenBank/DDBJ databases">
        <title>The genome of Lyophyllum shimeji provides insight into the initial evolution of ectomycorrhizal fungal genome.</title>
        <authorList>
            <person name="Kobayashi Y."/>
            <person name="Shibata T."/>
            <person name="Hirakawa H."/>
            <person name="Shigenobu S."/>
            <person name="Nishiyama T."/>
            <person name="Yamada A."/>
            <person name="Hasebe M."/>
            <person name="Kawaguchi M."/>
        </authorList>
    </citation>
    <scope>NUCLEOTIDE SEQUENCE</scope>
    <source>
        <strain evidence="2">AT787</strain>
    </source>
</reference>
<accession>A0A9P3UM24</accession>